<sequence length="119" mass="13115">MGKRGPAERPPEEKRQVRVSVYFAPKELADLDARRGGMERSEWLRRAGLDKRLAPAIPELNREAWAALARTAANLNQIARSMNAAGQVHDADLVGILAELHGQVARLRGDLVGLDQVKD</sequence>
<protein>
    <submittedName>
        <fullName evidence="1">Mobilisation protein (MobC)</fullName>
    </submittedName>
</protein>
<dbReference type="Pfam" id="PF21983">
    <property type="entry name" value="NikA-like"/>
    <property type="match status" value="1"/>
</dbReference>
<proteinExistence type="predicted"/>
<evidence type="ECO:0000313" key="1">
    <source>
        <dbReference type="EMBL" id="SFM24038.1"/>
    </source>
</evidence>
<dbReference type="InterPro" id="IPR053842">
    <property type="entry name" value="NikA-like"/>
</dbReference>
<keyword evidence="2" id="KW-1185">Reference proteome</keyword>
<dbReference type="OrthoDB" id="6507084at2"/>
<dbReference type="Proteomes" id="UP000199581">
    <property type="component" value="Unassembled WGS sequence"/>
</dbReference>
<comment type="caution">
    <text evidence="1">The sequence shown here is derived from an EMBL/GenBank/DDBJ whole genome shotgun (WGS) entry which is preliminary data.</text>
</comment>
<accession>A0A8G2C6C0</accession>
<name>A0A8G2C6C0_DESNO</name>
<evidence type="ECO:0000313" key="2">
    <source>
        <dbReference type="Proteomes" id="UP000199581"/>
    </source>
</evidence>
<organism evidence="1 2">
    <name type="scientific">Desulfomicrobium norvegicum (strain DSM 1741 / NCIMB 8310)</name>
    <name type="common">Desulfovibrio baculatus (strain Norway 4)</name>
    <name type="synonym">Desulfovibrio desulfuricans (strain Norway 4)</name>
    <dbReference type="NCBI Taxonomy" id="52561"/>
    <lineage>
        <taxon>Bacteria</taxon>
        <taxon>Pseudomonadati</taxon>
        <taxon>Thermodesulfobacteriota</taxon>
        <taxon>Desulfovibrionia</taxon>
        <taxon>Desulfovibrionales</taxon>
        <taxon>Desulfomicrobiaceae</taxon>
        <taxon>Desulfomicrobium</taxon>
    </lineage>
</organism>
<dbReference type="RefSeq" id="WP_092194689.1">
    <property type="nucleotide sequence ID" value="NZ_FOTO01000026.1"/>
</dbReference>
<dbReference type="AlphaFoldDB" id="A0A8G2C6C0"/>
<dbReference type="EMBL" id="FOTO01000026">
    <property type="protein sequence ID" value="SFM24038.1"/>
    <property type="molecule type" value="Genomic_DNA"/>
</dbReference>
<gene>
    <name evidence="1" type="ORF">SAMN05421830_1262</name>
</gene>
<reference evidence="1 2" key="1">
    <citation type="submission" date="2016-10" db="EMBL/GenBank/DDBJ databases">
        <authorList>
            <person name="Varghese N."/>
            <person name="Submissions S."/>
        </authorList>
    </citation>
    <scope>NUCLEOTIDE SEQUENCE [LARGE SCALE GENOMIC DNA]</scope>
    <source>
        <strain evidence="1 2">DSM 1741</strain>
    </source>
</reference>